<dbReference type="PRINTS" id="PR00469">
    <property type="entry name" value="PNDRDTASEII"/>
</dbReference>
<feature type="domain" description="FAD/NAD(P)-binding" evidence="4">
    <location>
        <begin position="10"/>
        <end position="299"/>
    </location>
</feature>
<dbReference type="InterPro" id="IPR050097">
    <property type="entry name" value="Ferredoxin-NADP_redctase_2"/>
</dbReference>
<dbReference type="Pfam" id="PF07992">
    <property type="entry name" value="Pyr_redox_2"/>
    <property type="match status" value="1"/>
</dbReference>
<comment type="similarity">
    <text evidence="1">Belongs to the class-II pyridine nucleotide-disulfide oxidoreductase family.</text>
</comment>
<dbReference type="OrthoDB" id="10260355at2759"/>
<evidence type="ECO:0000313" key="6">
    <source>
        <dbReference type="Proteomes" id="UP000225277"/>
    </source>
</evidence>
<dbReference type="STRING" id="112498.A0A2D3UZ56"/>
<dbReference type="GO" id="GO:0016491">
    <property type="term" value="F:oxidoreductase activity"/>
    <property type="evidence" value="ECO:0007669"/>
    <property type="project" value="UniProtKB-KW"/>
</dbReference>
<protein>
    <submittedName>
        <fullName evidence="5">Related to thioredoxin reductase</fullName>
    </submittedName>
</protein>
<sequence length="316" mass="33731">MGSAAPTKTYDVLIIGAGPAGLSAALGLARQCYSALVFDSSKYRNAPADHIHNIITWDHRNPADFRAAGRANILSRYPSISFRDAEVTSAAKLDDGSFELTDASQETYRGKVLMLASGVTDVMLPIPGYTELWGKSIFHCLFCHGFEEKGATNAGVLAAGLINQPSMILHMARMATNLVKDVTVYCDGDQEVATTMQEAFKGKPLTIEGKKIVKLEKGATDEDVTVHLEGGEVRKERFLVSVPTTMNNGSFVKDLNLETEPFGFIKVTPPFNETSVPGVFAIGDCATMMKAAPNAINMGSFGAAGAVAKLASMGKL</sequence>
<dbReference type="InterPro" id="IPR036188">
    <property type="entry name" value="FAD/NAD-bd_sf"/>
</dbReference>
<dbReference type="Gene3D" id="3.50.50.60">
    <property type="entry name" value="FAD/NAD(P)-binding domain"/>
    <property type="match status" value="2"/>
</dbReference>
<proteinExistence type="inferred from homology"/>
<dbReference type="GO" id="GO:0097237">
    <property type="term" value="P:cellular response to toxic substance"/>
    <property type="evidence" value="ECO:0007669"/>
    <property type="project" value="UniProtKB-ARBA"/>
</dbReference>
<dbReference type="Proteomes" id="UP000225277">
    <property type="component" value="Unassembled WGS sequence"/>
</dbReference>
<reference evidence="5 6" key="1">
    <citation type="submission" date="2016-03" db="EMBL/GenBank/DDBJ databases">
        <authorList>
            <person name="Ploux O."/>
        </authorList>
    </citation>
    <scope>NUCLEOTIDE SEQUENCE [LARGE SCALE GENOMIC DNA]</scope>
    <source>
        <strain evidence="5 6">URUG2</strain>
    </source>
</reference>
<evidence type="ECO:0000256" key="1">
    <source>
        <dbReference type="ARBA" id="ARBA00009333"/>
    </source>
</evidence>
<keyword evidence="6" id="KW-1185">Reference proteome</keyword>
<dbReference type="PRINTS" id="PR00368">
    <property type="entry name" value="FADPNR"/>
</dbReference>
<keyword evidence="3" id="KW-0560">Oxidoreductase</keyword>
<dbReference type="GeneID" id="35597566"/>
<organism evidence="5 6">
    <name type="scientific">Ramularia collo-cygni</name>
    <dbReference type="NCBI Taxonomy" id="112498"/>
    <lineage>
        <taxon>Eukaryota</taxon>
        <taxon>Fungi</taxon>
        <taxon>Dikarya</taxon>
        <taxon>Ascomycota</taxon>
        <taxon>Pezizomycotina</taxon>
        <taxon>Dothideomycetes</taxon>
        <taxon>Dothideomycetidae</taxon>
        <taxon>Mycosphaerellales</taxon>
        <taxon>Mycosphaerellaceae</taxon>
        <taxon>Ramularia</taxon>
    </lineage>
</organism>
<accession>A0A2D3UZ56</accession>
<evidence type="ECO:0000313" key="5">
    <source>
        <dbReference type="EMBL" id="CZT16506.1"/>
    </source>
</evidence>
<keyword evidence="2" id="KW-0285">Flavoprotein</keyword>
<dbReference type="SUPFAM" id="SSF51905">
    <property type="entry name" value="FAD/NAD(P)-binding domain"/>
    <property type="match status" value="1"/>
</dbReference>
<gene>
    <name evidence="5" type="ORF">RCC_02347</name>
</gene>
<dbReference type="InterPro" id="IPR023753">
    <property type="entry name" value="FAD/NAD-binding_dom"/>
</dbReference>
<dbReference type="EMBL" id="FJUY01000002">
    <property type="protein sequence ID" value="CZT16506.1"/>
    <property type="molecule type" value="Genomic_DNA"/>
</dbReference>
<evidence type="ECO:0000259" key="4">
    <source>
        <dbReference type="Pfam" id="PF07992"/>
    </source>
</evidence>
<dbReference type="RefSeq" id="XP_023623399.1">
    <property type="nucleotide sequence ID" value="XM_023767631.1"/>
</dbReference>
<evidence type="ECO:0000256" key="3">
    <source>
        <dbReference type="ARBA" id="ARBA00023002"/>
    </source>
</evidence>
<evidence type="ECO:0000256" key="2">
    <source>
        <dbReference type="ARBA" id="ARBA00022630"/>
    </source>
</evidence>
<name>A0A2D3UZ56_9PEZI</name>
<dbReference type="AlphaFoldDB" id="A0A2D3UZ56"/>
<dbReference type="PANTHER" id="PTHR48105">
    <property type="entry name" value="THIOREDOXIN REDUCTASE 1-RELATED-RELATED"/>
    <property type="match status" value="1"/>
</dbReference>